<comment type="caution">
    <text evidence="9">The sequence shown here is derived from an EMBL/GenBank/DDBJ whole genome shotgun (WGS) entry which is preliminary data.</text>
</comment>
<keyword evidence="6 7" id="KW-0472">Membrane</keyword>
<dbReference type="Proteomes" id="UP000517106">
    <property type="component" value="Unassembled WGS sequence"/>
</dbReference>
<dbReference type="InterPro" id="IPR018076">
    <property type="entry name" value="T2SS_GspF_dom"/>
</dbReference>
<evidence type="ECO:0000256" key="1">
    <source>
        <dbReference type="ARBA" id="ARBA00004651"/>
    </source>
</evidence>
<gene>
    <name evidence="9" type="ORF">H5S09_08230</name>
</gene>
<comment type="subcellular location">
    <subcellularLocation>
        <location evidence="1">Cell membrane</location>
        <topology evidence="1">Multi-pass membrane protein</topology>
    </subcellularLocation>
</comment>
<keyword evidence="10" id="KW-1185">Reference proteome</keyword>
<evidence type="ECO:0000256" key="3">
    <source>
        <dbReference type="ARBA" id="ARBA00022475"/>
    </source>
</evidence>
<evidence type="ECO:0000256" key="5">
    <source>
        <dbReference type="ARBA" id="ARBA00022989"/>
    </source>
</evidence>
<evidence type="ECO:0000256" key="4">
    <source>
        <dbReference type="ARBA" id="ARBA00022692"/>
    </source>
</evidence>
<accession>A0A7W3YNQ0</accession>
<evidence type="ECO:0000256" key="6">
    <source>
        <dbReference type="ARBA" id="ARBA00023136"/>
    </source>
</evidence>
<evidence type="ECO:0000259" key="8">
    <source>
        <dbReference type="Pfam" id="PF00482"/>
    </source>
</evidence>
<reference evidence="9 10" key="1">
    <citation type="submission" date="2020-07" db="EMBL/GenBank/DDBJ databases">
        <title>Description of Limosilactobacillus balticus sp. nov., Limosilactobacillus agrestis sp. nov., Limosilactobacillus albertensis sp. nov., Limosilactobacillus rudii sp. nov., Limosilactobacillus fastidiosus sp. nov., five novel Limosilactobacillus species isolated from the vertebrate gastrointestinal tract, and proposal of 6 subspecies of Limosilactobacillus reuteri adapted to the gastrointestinal tract of specific vertebrate hosts.</title>
        <authorList>
            <person name="Li F."/>
            <person name="Cheng C."/>
            <person name="Zheng J."/>
            <person name="Quevedo R.M."/>
            <person name="Li J."/>
            <person name="Roos S."/>
            <person name="Gaenzle M.G."/>
            <person name="Walter J."/>
        </authorList>
    </citation>
    <scope>NUCLEOTIDE SEQUENCE [LARGE SCALE GENOMIC DNA]</scope>
    <source>
        <strain evidence="9 10">STM2_1</strain>
    </source>
</reference>
<name>A0A7W3YNQ0_9LACO</name>
<feature type="domain" description="Type II secretion system protein GspF" evidence="8">
    <location>
        <begin position="227"/>
        <end position="347"/>
    </location>
</feature>
<dbReference type="Gene3D" id="1.20.81.30">
    <property type="entry name" value="Type II secretion system (T2SS), domain F"/>
    <property type="match status" value="1"/>
</dbReference>
<evidence type="ECO:0000313" key="10">
    <source>
        <dbReference type="Proteomes" id="UP000517106"/>
    </source>
</evidence>
<keyword evidence="4 7" id="KW-0812">Transmembrane</keyword>
<dbReference type="PRINTS" id="PR00812">
    <property type="entry name" value="BCTERIALGSPF"/>
</dbReference>
<dbReference type="GO" id="GO:0005886">
    <property type="term" value="C:plasma membrane"/>
    <property type="evidence" value="ECO:0007669"/>
    <property type="project" value="UniProtKB-SubCell"/>
</dbReference>
<dbReference type="Pfam" id="PF00482">
    <property type="entry name" value="T2SSF"/>
    <property type="match status" value="2"/>
</dbReference>
<feature type="transmembrane region" description="Helical" evidence="7">
    <location>
        <begin position="128"/>
        <end position="152"/>
    </location>
</feature>
<evidence type="ECO:0000256" key="7">
    <source>
        <dbReference type="SAM" id="Phobius"/>
    </source>
</evidence>
<protein>
    <submittedName>
        <fullName evidence="9">Type II secretion system F family protein</fullName>
    </submittedName>
</protein>
<dbReference type="PANTHER" id="PTHR30012:SF0">
    <property type="entry name" value="TYPE II SECRETION SYSTEM PROTEIN F-RELATED"/>
    <property type="match status" value="1"/>
</dbReference>
<dbReference type="PANTHER" id="PTHR30012">
    <property type="entry name" value="GENERAL SECRETION PATHWAY PROTEIN"/>
    <property type="match status" value="1"/>
</dbReference>
<sequence>MNGQKILRMRWQKGKYRLKLQKNLPKAKLNQHQQAVVFLLLADLLAVGFSIRHALKFIGTVNSKMAPWVTLIDQRMKGGSSFAQSLQNEVKADLYYQLLLAEKHGNLTKTLTETGKLMTAQERQRRKLLGLLQYPLILLIMLVIVIISLILFVFPELKMWQEGNDSLAFLNWIKFLGSYLLTFIFIWTFCRWWHWRRLPKEKQIIKICGTPIIGKCYCYYYQYYLTSILGMMVQEGMSIAEICQLTQKFHKDSILYIFGKKAMRILQQGGDLTNMVAAYPFLPNELIVFMNKGMTLEKMGQDLTAFASLRFKTLTNSIERLLIYVQPIIFCIIAIIIVCLYLSILLPIYHSFQGAY</sequence>
<dbReference type="EMBL" id="JACIVA010000053">
    <property type="protein sequence ID" value="MBB1097920.1"/>
    <property type="molecule type" value="Genomic_DNA"/>
</dbReference>
<proteinExistence type="inferred from homology"/>
<feature type="transmembrane region" description="Helical" evidence="7">
    <location>
        <begin position="321"/>
        <end position="349"/>
    </location>
</feature>
<organism evidence="9 10">
    <name type="scientific">Limosilactobacillus rudii</name>
    <dbReference type="NCBI Taxonomy" id="2759755"/>
    <lineage>
        <taxon>Bacteria</taxon>
        <taxon>Bacillati</taxon>
        <taxon>Bacillota</taxon>
        <taxon>Bacilli</taxon>
        <taxon>Lactobacillales</taxon>
        <taxon>Lactobacillaceae</taxon>
        <taxon>Limosilactobacillus</taxon>
    </lineage>
</organism>
<dbReference type="RefSeq" id="WP_182596632.1">
    <property type="nucleotide sequence ID" value="NZ_JACIVA010000053.1"/>
</dbReference>
<feature type="domain" description="Type II secretion system protein GspF" evidence="8">
    <location>
        <begin position="40"/>
        <end position="155"/>
    </location>
</feature>
<dbReference type="InterPro" id="IPR003004">
    <property type="entry name" value="GspF/PilC"/>
</dbReference>
<dbReference type="AlphaFoldDB" id="A0A7W3YNQ0"/>
<keyword evidence="3" id="KW-1003">Cell membrane</keyword>
<feature type="transmembrane region" description="Helical" evidence="7">
    <location>
        <begin position="172"/>
        <end position="193"/>
    </location>
</feature>
<dbReference type="InterPro" id="IPR042094">
    <property type="entry name" value="T2SS_GspF_sf"/>
</dbReference>
<keyword evidence="5 7" id="KW-1133">Transmembrane helix</keyword>
<evidence type="ECO:0000313" key="9">
    <source>
        <dbReference type="EMBL" id="MBB1097920.1"/>
    </source>
</evidence>
<comment type="similarity">
    <text evidence="2">Belongs to the GSP F family.</text>
</comment>
<evidence type="ECO:0000256" key="2">
    <source>
        <dbReference type="ARBA" id="ARBA00005745"/>
    </source>
</evidence>